<evidence type="ECO:0000313" key="2">
    <source>
        <dbReference type="Proteomes" id="UP000008549"/>
    </source>
</evidence>
<evidence type="ECO:0000313" key="3">
    <source>
        <dbReference type="WormBase" id="CBG25786"/>
    </source>
</evidence>
<evidence type="ECO:0000313" key="1">
    <source>
        <dbReference type="EMBL" id="CAR99039.1"/>
    </source>
</evidence>
<protein>
    <submittedName>
        <fullName evidence="1">Protein CBG25786</fullName>
    </submittedName>
</protein>
<gene>
    <name evidence="1 3" type="ORF">CBG25786</name>
    <name evidence="1" type="ORF">CBG_25786</name>
</gene>
<dbReference type="WormBase" id="CBG25786">
    <property type="protein sequence ID" value="CBP40422"/>
    <property type="gene ID" value="WBGene00087200"/>
</dbReference>
<dbReference type="AlphaFoldDB" id="B6IGK9"/>
<proteinExistence type="predicted"/>
<dbReference type="KEGG" id="cbr:CBG_25786"/>
<dbReference type="RefSeq" id="XP_045098606.1">
    <property type="nucleotide sequence ID" value="XM_045243185.1"/>
</dbReference>
<dbReference type="Proteomes" id="UP000008549">
    <property type="component" value="Unassembled WGS sequence"/>
</dbReference>
<keyword evidence="2" id="KW-1185">Reference proteome</keyword>
<dbReference type="InParanoid" id="B6IGK9"/>
<sequence length="92" mass="10538">MMFLIGQKVLKWSMAISLMFPKSLMSAKYVDGGIKKRDICFLIRKITWESEITNNVPIFPLFPALTHLQTPEQTLNFGQSLGNSIVEMIIEF</sequence>
<reference evidence="1 2" key="2">
    <citation type="journal article" date="2011" name="PLoS Genet.">
        <title>Caenorhabditis briggsae recombinant inbred line genotypes reveal inter-strain incompatibility and the evolution of recombination.</title>
        <authorList>
            <person name="Ross J.A."/>
            <person name="Koboldt D.C."/>
            <person name="Staisch J.E."/>
            <person name="Chamberlin H.M."/>
            <person name="Gupta B.P."/>
            <person name="Miller R.D."/>
            <person name="Baird S.E."/>
            <person name="Haag E.S."/>
        </authorList>
    </citation>
    <scope>NUCLEOTIDE SEQUENCE [LARGE SCALE GENOMIC DNA]</scope>
    <source>
        <strain evidence="1 2">AF16</strain>
    </source>
</reference>
<dbReference type="CTD" id="68917268"/>
<accession>B6IGK9</accession>
<reference evidence="1 2" key="1">
    <citation type="journal article" date="2003" name="PLoS Biol.">
        <title>The genome sequence of Caenorhabditis briggsae: a platform for comparative genomics.</title>
        <authorList>
            <person name="Stein L.D."/>
            <person name="Bao Z."/>
            <person name="Blasiar D."/>
            <person name="Blumenthal T."/>
            <person name="Brent M.R."/>
            <person name="Chen N."/>
            <person name="Chinwalla A."/>
            <person name="Clarke L."/>
            <person name="Clee C."/>
            <person name="Coghlan A."/>
            <person name="Coulson A."/>
            <person name="D'Eustachio P."/>
            <person name="Fitch D.H."/>
            <person name="Fulton L.A."/>
            <person name="Fulton R.E."/>
            <person name="Griffiths-Jones S."/>
            <person name="Harris T.W."/>
            <person name="Hillier L.W."/>
            <person name="Kamath R."/>
            <person name="Kuwabara P.E."/>
            <person name="Mardis E.R."/>
            <person name="Marra M.A."/>
            <person name="Miner T.L."/>
            <person name="Minx P."/>
            <person name="Mullikin J.C."/>
            <person name="Plumb R.W."/>
            <person name="Rogers J."/>
            <person name="Schein J.E."/>
            <person name="Sohrmann M."/>
            <person name="Spieth J."/>
            <person name="Stajich J.E."/>
            <person name="Wei C."/>
            <person name="Willey D."/>
            <person name="Wilson R.K."/>
            <person name="Durbin R."/>
            <person name="Waterston R.H."/>
        </authorList>
    </citation>
    <scope>NUCLEOTIDE SEQUENCE [LARGE SCALE GENOMIC DNA]</scope>
    <source>
        <strain evidence="1 2">AF16</strain>
    </source>
</reference>
<dbReference type="EMBL" id="HE600957">
    <property type="protein sequence ID" value="CAR99039.1"/>
    <property type="molecule type" value="Genomic_DNA"/>
</dbReference>
<dbReference type="GeneID" id="68917268"/>
<name>B6IGK9_CAEBR</name>
<dbReference type="HOGENOM" id="CLU_2415261_0_0_1"/>
<organism evidence="1 2">
    <name type="scientific">Caenorhabditis briggsae</name>
    <dbReference type="NCBI Taxonomy" id="6238"/>
    <lineage>
        <taxon>Eukaryota</taxon>
        <taxon>Metazoa</taxon>
        <taxon>Ecdysozoa</taxon>
        <taxon>Nematoda</taxon>
        <taxon>Chromadorea</taxon>
        <taxon>Rhabditida</taxon>
        <taxon>Rhabditina</taxon>
        <taxon>Rhabditomorpha</taxon>
        <taxon>Rhabditoidea</taxon>
        <taxon>Rhabditidae</taxon>
        <taxon>Peloderinae</taxon>
        <taxon>Caenorhabditis</taxon>
    </lineage>
</organism>